<proteinExistence type="predicted"/>
<dbReference type="SMART" id="SM00773">
    <property type="entry name" value="WGR"/>
    <property type="match status" value="1"/>
</dbReference>
<dbReference type="InterPro" id="IPR008893">
    <property type="entry name" value="WGR_domain"/>
</dbReference>
<reference evidence="2 3" key="1">
    <citation type="submission" date="2013-01" db="EMBL/GenBank/DDBJ databases">
        <authorList>
            <person name="Harkins D.M."/>
            <person name="Durkin A.S."/>
            <person name="Brinkac L.M."/>
            <person name="Haft D.H."/>
            <person name="Selengut J.D."/>
            <person name="Sanka R."/>
            <person name="DePew J."/>
            <person name="Purushe J."/>
            <person name="Hartskeerl R.A."/>
            <person name="Ahmed A."/>
            <person name="van der Linden H."/>
            <person name="Goris M.G.A."/>
            <person name="Vinetz J.M."/>
            <person name="Sutton G.G."/>
            <person name="Nierman W.C."/>
            <person name="Fouts D.E."/>
        </authorList>
    </citation>
    <scope>NUCLEOTIDE SEQUENCE [LARGE SCALE GENOMIC DNA]</scope>
    <source>
        <strain evidence="2 3">MAVJ 401</strain>
    </source>
</reference>
<evidence type="ECO:0000259" key="1">
    <source>
        <dbReference type="PROSITE" id="PS51977"/>
    </source>
</evidence>
<dbReference type="InterPro" id="IPR049809">
    <property type="entry name" value="YehF/YfeS-like_WGR"/>
</dbReference>
<dbReference type="PANTHER" id="PTHR30634">
    <property type="entry name" value="OUTER MEMBRANE LOLAB LIPOPROTEIN INSERTION APPARATUS"/>
    <property type="match status" value="1"/>
</dbReference>
<dbReference type="EMBL" id="AHMU02000027">
    <property type="protein sequence ID" value="EMN22484.1"/>
    <property type="molecule type" value="Genomic_DNA"/>
</dbReference>
<dbReference type="AlphaFoldDB" id="M6JKS1"/>
<dbReference type="SUPFAM" id="SSF142921">
    <property type="entry name" value="WGR domain-like"/>
    <property type="match status" value="1"/>
</dbReference>
<dbReference type="InterPro" id="IPR036930">
    <property type="entry name" value="WGR_dom_sf"/>
</dbReference>
<name>M6JKS1_9LEPT</name>
<gene>
    <name evidence="2" type="ORF">LEP1GSC063_4198</name>
</gene>
<dbReference type="Proteomes" id="UP000012106">
    <property type="component" value="Unassembled WGS sequence"/>
</dbReference>
<dbReference type="InterPro" id="IPR050458">
    <property type="entry name" value="LolB"/>
</dbReference>
<accession>M6JKS1</accession>
<dbReference type="PANTHER" id="PTHR30634:SF13">
    <property type="entry name" value="PROTEIN YEHF"/>
    <property type="match status" value="1"/>
</dbReference>
<dbReference type="PROSITE" id="PS51977">
    <property type="entry name" value="WGR"/>
    <property type="match status" value="1"/>
</dbReference>
<sequence length="627" mass="71354">MYLFKNHTFQRFAPLKIPTNRYNTSIPNYTEEQNMKHRLTYKDDKSDKFWNIEVDGTSFTVTYGKTGTAGQTQTKTFDDEQECLKEAKKLLAEKLKKGYVEGDALGVENGSEDFFQTWISLRDAENLSEALTTHFSYLADMPGFDAILKKIMQQAENITILEAERKFTVNFGKKLLHAFEPEANPESAWPQSFKKIVAVHSILEFGDKNALLDPDFVLGDSGSFDESFLTDEEILESDTEILSPMVDDCSDWWIYHPSEKNALGEPALCFVSHESASVEPPEEWNIGALFLKRLAETLKLDINAEIDVATSERREETNTLALAYELPLEIKIRATSVIDSDTIAVLSRYQEGDNLLFSLLNTAAPDSIETLGQIEVPSYGYSLVSPPQIKISGSRAVLNIGSLASVIKPLCYIDFSQPASIVVSEKISNTTDNAAICKDRIFYDDENRKLALFDIYTKKIETFDTVPKRTKCLAISEKIAVAQTQEEIFIFDATFKKKKQIKFRAAFMMVEIFDTEKIVLSMDNHYYGLCVLDIGSATPRKVFPQEFKDQRFEQYHRIGSDLWALSYHKKKEKWSLIRVRVQSGGYNTKFWDLQNYPDDGAKALQIHGNEARIYFWDKVLVYTGIAT</sequence>
<comment type="caution">
    <text evidence="2">The sequence shown here is derived from an EMBL/GenBank/DDBJ whole genome shotgun (WGS) entry which is preliminary data.</text>
</comment>
<dbReference type="Gene3D" id="2.20.140.10">
    <property type="entry name" value="WGR domain"/>
    <property type="match status" value="1"/>
</dbReference>
<dbReference type="Pfam" id="PF05406">
    <property type="entry name" value="WGR"/>
    <property type="match status" value="1"/>
</dbReference>
<evidence type="ECO:0000313" key="3">
    <source>
        <dbReference type="Proteomes" id="UP000012106"/>
    </source>
</evidence>
<evidence type="ECO:0000313" key="2">
    <source>
        <dbReference type="EMBL" id="EMN22484.1"/>
    </source>
</evidence>
<feature type="domain" description="WGR" evidence="1">
    <location>
        <begin position="25"/>
        <end position="112"/>
    </location>
</feature>
<protein>
    <submittedName>
        <fullName evidence="2">WGR domain protein</fullName>
    </submittedName>
</protein>
<organism evidence="2 3">
    <name type="scientific">Leptospira santarosai serovar Arenal str. MAVJ 401</name>
    <dbReference type="NCBI Taxonomy" id="1049976"/>
    <lineage>
        <taxon>Bacteria</taxon>
        <taxon>Pseudomonadati</taxon>
        <taxon>Spirochaetota</taxon>
        <taxon>Spirochaetia</taxon>
        <taxon>Leptospirales</taxon>
        <taxon>Leptospiraceae</taxon>
        <taxon>Leptospira</taxon>
    </lineage>
</organism>
<dbReference type="CDD" id="cd07996">
    <property type="entry name" value="WGR_MMR_like"/>
    <property type="match status" value="1"/>
</dbReference>